<dbReference type="Gene3D" id="3.30.40.10">
    <property type="entry name" value="Zinc/RING finger domain, C3HC4 (zinc finger)"/>
    <property type="match status" value="1"/>
</dbReference>
<evidence type="ECO:0000313" key="14">
    <source>
        <dbReference type="RefSeq" id="XP_018828779.1"/>
    </source>
</evidence>
<dbReference type="RefSeq" id="XP_018828779.1">
    <property type="nucleotide sequence ID" value="XM_018973234.2"/>
</dbReference>
<dbReference type="Pfam" id="PF13639">
    <property type="entry name" value="zf-RING_2"/>
    <property type="match status" value="1"/>
</dbReference>
<dbReference type="STRING" id="51240.A0A2I4FAU3"/>
<dbReference type="PANTHER" id="PTHR22937:SF65">
    <property type="entry name" value="E3 UBIQUITIN-PROTEIN LIGASE ARK2C"/>
    <property type="match status" value="1"/>
</dbReference>
<dbReference type="SUPFAM" id="SSF57850">
    <property type="entry name" value="RING/U-box"/>
    <property type="match status" value="1"/>
</dbReference>
<evidence type="ECO:0000256" key="5">
    <source>
        <dbReference type="ARBA" id="ARBA00022771"/>
    </source>
</evidence>
<keyword evidence="5 8" id="KW-0863">Zinc-finger</keyword>
<dbReference type="Proteomes" id="UP000235220">
    <property type="component" value="Chromosome 7"/>
</dbReference>
<evidence type="ECO:0000256" key="1">
    <source>
        <dbReference type="ARBA" id="ARBA00000900"/>
    </source>
</evidence>
<dbReference type="EC" id="2.3.2.27" evidence="2"/>
<gene>
    <name evidence="12 13 14 15" type="primary">LOC108997105</name>
</gene>
<keyword evidence="6" id="KW-0833">Ubl conjugation pathway</keyword>
<keyword evidence="11" id="KW-1185">Reference proteome</keyword>
<feature type="domain" description="RING-type" evidence="10">
    <location>
        <begin position="489"/>
        <end position="531"/>
    </location>
</feature>
<dbReference type="PANTHER" id="PTHR22937">
    <property type="entry name" value="E3 UBIQUITIN-PROTEIN LIGASE RNF165"/>
    <property type="match status" value="1"/>
</dbReference>
<protein>
    <recommendedName>
        <fullName evidence="2">RING-type E3 ubiquitin transferase</fullName>
        <ecNumber evidence="2">2.3.2.27</ecNumber>
    </recommendedName>
</protein>
<dbReference type="GO" id="GO:0061630">
    <property type="term" value="F:ubiquitin protein ligase activity"/>
    <property type="evidence" value="ECO:0000318"/>
    <property type="project" value="GO_Central"/>
</dbReference>
<organism evidence="11 12">
    <name type="scientific">Juglans regia</name>
    <name type="common">English walnut</name>
    <dbReference type="NCBI Taxonomy" id="51240"/>
    <lineage>
        <taxon>Eukaryota</taxon>
        <taxon>Viridiplantae</taxon>
        <taxon>Streptophyta</taxon>
        <taxon>Embryophyta</taxon>
        <taxon>Tracheophyta</taxon>
        <taxon>Spermatophyta</taxon>
        <taxon>Magnoliopsida</taxon>
        <taxon>eudicotyledons</taxon>
        <taxon>Gunneridae</taxon>
        <taxon>Pentapetalae</taxon>
        <taxon>rosids</taxon>
        <taxon>fabids</taxon>
        <taxon>Fagales</taxon>
        <taxon>Juglandaceae</taxon>
        <taxon>Juglans</taxon>
    </lineage>
</organism>
<keyword evidence="7" id="KW-0862">Zinc</keyword>
<comment type="catalytic activity">
    <reaction evidence="1">
        <text>S-ubiquitinyl-[E2 ubiquitin-conjugating enzyme]-L-cysteine + [acceptor protein]-L-lysine = [E2 ubiquitin-conjugating enzyme]-L-cysteine + N(6)-ubiquitinyl-[acceptor protein]-L-lysine.</text>
        <dbReference type="EC" id="2.3.2.27"/>
    </reaction>
</comment>
<evidence type="ECO:0000256" key="3">
    <source>
        <dbReference type="ARBA" id="ARBA00022679"/>
    </source>
</evidence>
<feature type="compositionally biased region" description="Low complexity" evidence="9">
    <location>
        <begin position="158"/>
        <end position="174"/>
    </location>
</feature>
<evidence type="ECO:0000313" key="11">
    <source>
        <dbReference type="Proteomes" id="UP000235220"/>
    </source>
</evidence>
<dbReference type="PROSITE" id="PS50089">
    <property type="entry name" value="ZF_RING_2"/>
    <property type="match status" value="1"/>
</dbReference>
<evidence type="ECO:0000313" key="12">
    <source>
        <dbReference type="RefSeq" id="XP_018828774.1"/>
    </source>
</evidence>
<evidence type="ECO:0000256" key="7">
    <source>
        <dbReference type="ARBA" id="ARBA00022833"/>
    </source>
</evidence>
<dbReference type="RefSeq" id="XP_018828774.1">
    <property type="nucleotide sequence ID" value="XM_018973229.2"/>
</dbReference>
<keyword evidence="4" id="KW-0479">Metal-binding</keyword>
<keyword evidence="3" id="KW-0808">Transferase</keyword>
<feature type="region of interest" description="Disordered" evidence="9">
    <location>
        <begin position="133"/>
        <end position="191"/>
    </location>
</feature>
<dbReference type="InterPro" id="IPR045191">
    <property type="entry name" value="MBR1/2-like"/>
</dbReference>
<evidence type="ECO:0000313" key="15">
    <source>
        <dbReference type="RefSeq" id="XP_035548505.1"/>
    </source>
</evidence>
<evidence type="ECO:0000256" key="8">
    <source>
        <dbReference type="PROSITE-ProRule" id="PRU00175"/>
    </source>
</evidence>
<dbReference type="InterPro" id="IPR001841">
    <property type="entry name" value="Znf_RING"/>
</dbReference>
<dbReference type="SMART" id="SM00184">
    <property type="entry name" value="RING"/>
    <property type="match status" value="1"/>
</dbReference>
<dbReference type="RefSeq" id="XP_035548505.1">
    <property type="nucleotide sequence ID" value="XM_035692612.1"/>
</dbReference>
<evidence type="ECO:0000313" key="13">
    <source>
        <dbReference type="RefSeq" id="XP_018828776.1"/>
    </source>
</evidence>
<dbReference type="CDD" id="cd16469">
    <property type="entry name" value="RING-H2_RNF24-like"/>
    <property type="match status" value="1"/>
</dbReference>
<dbReference type="AlphaFoldDB" id="A0A2I4FAU3"/>
<dbReference type="GeneID" id="108997105"/>
<evidence type="ECO:0000256" key="2">
    <source>
        <dbReference type="ARBA" id="ARBA00012483"/>
    </source>
</evidence>
<feature type="compositionally biased region" description="Polar residues" evidence="9">
    <location>
        <begin position="182"/>
        <end position="191"/>
    </location>
</feature>
<evidence type="ECO:0000256" key="9">
    <source>
        <dbReference type="SAM" id="MobiDB-lite"/>
    </source>
</evidence>
<proteinExistence type="predicted"/>
<dbReference type="InterPro" id="IPR013083">
    <property type="entry name" value="Znf_RING/FYVE/PHD"/>
</dbReference>
<dbReference type="Gramene" id="Jr07_35030_p1">
    <property type="protein sequence ID" value="cds.Jr07_35030_p1"/>
    <property type="gene ID" value="Jr07_35030"/>
</dbReference>
<accession>A0A2I4FAU3</accession>
<dbReference type="OrthoDB" id="8062037at2759"/>
<evidence type="ECO:0000256" key="6">
    <source>
        <dbReference type="ARBA" id="ARBA00022786"/>
    </source>
</evidence>
<dbReference type="RefSeq" id="XP_018828776.1">
    <property type="nucleotide sequence ID" value="XM_018973231.2"/>
</dbReference>
<evidence type="ECO:0000259" key="10">
    <source>
        <dbReference type="PROSITE" id="PS50089"/>
    </source>
</evidence>
<sequence length="542" mass="60291">MGHRPLSNSMEMSEIDQDLYQSRGTAEQSYIHMGRGATPENGSVVYPMENTQNGIYCSPYQNLEYRPVQHSLLSARMEGPQFRAADSGASYDPFLHSPAPGSSYMVPENSAGHAHMSYYNSHTTQEVESALLDPTMGTGRNPFKRKSPDLSLGCETGSTSRFYATGSSSSSSESQPEKSTSDYRNFSSSSIGLPPYRGGNFPFGSEDALRNVRSRSRLDVDPMGRSYISNQSFHHYRPMTHLTSHSGTVDITNINADINTHDQNHVIPPPAAHRRLPTSETIGINHEMNQFLVGGRTLDTDRLHRDSLAIRNPVSPPQYPSGIHPQIVSEGRGNYSRRAMSSYRASPSCTQLGHEAARSENGLQFLSETHSSRYLRPSSARGWCNNHLDGRSRISSERFESLSNAGEAHDRMGPEALMMVDHPPIYGSRNLLDQYRDMRLDVDNMSYEELLALGERIGNVSTGLSENFISKCLVETTYSSKLILEEARCAICLEEYKNKEEIGTVNNCGHDYHAVCIKKWLLMKNACPICKVPALSDSLKEQ</sequence>
<reference evidence="12 13" key="1">
    <citation type="submission" date="2025-04" db="UniProtKB">
        <authorList>
            <consortium name="RefSeq"/>
        </authorList>
    </citation>
    <scope>IDENTIFICATION</scope>
    <source>
        <tissue evidence="12 13">Leaves</tissue>
    </source>
</reference>
<dbReference type="GO" id="GO:0008270">
    <property type="term" value="F:zinc ion binding"/>
    <property type="evidence" value="ECO:0007669"/>
    <property type="project" value="UniProtKB-KW"/>
</dbReference>
<dbReference type="KEGG" id="jre:108997105"/>
<name>A0A2I4FAU3_JUGRE</name>
<evidence type="ECO:0000256" key="4">
    <source>
        <dbReference type="ARBA" id="ARBA00022723"/>
    </source>
</evidence>